<dbReference type="Proteomes" id="UP001366060">
    <property type="component" value="Unassembled WGS sequence"/>
</dbReference>
<proteinExistence type="predicted"/>
<dbReference type="InterPro" id="IPR051783">
    <property type="entry name" value="NAD(P)-dependent_oxidoreduct"/>
</dbReference>
<protein>
    <submittedName>
        <fullName evidence="1">dTDP-glucose 4,6-dehydratase</fullName>
    </submittedName>
</protein>
<dbReference type="PANTHER" id="PTHR48079">
    <property type="entry name" value="PROTEIN YEEZ"/>
    <property type="match status" value="1"/>
</dbReference>
<dbReference type="Gene3D" id="3.40.50.720">
    <property type="entry name" value="NAD(P)-binding Rossmann-like Domain"/>
    <property type="match status" value="1"/>
</dbReference>
<keyword evidence="2" id="KW-1185">Reference proteome</keyword>
<evidence type="ECO:0000313" key="1">
    <source>
        <dbReference type="EMBL" id="MEL0658942.1"/>
    </source>
</evidence>
<organism evidence="1 2">
    <name type="scientific">Psychromonas arctica</name>
    <dbReference type="NCBI Taxonomy" id="168275"/>
    <lineage>
        <taxon>Bacteria</taxon>
        <taxon>Pseudomonadati</taxon>
        <taxon>Pseudomonadota</taxon>
        <taxon>Gammaproteobacteria</taxon>
        <taxon>Alteromonadales</taxon>
        <taxon>Psychromonadaceae</taxon>
        <taxon>Psychromonas</taxon>
    </lineage>
</organism>
<dbReference type="EMBL" id="JBAKBA010000013">
    <property type="protein sequence ID" value="MEL0658942.1"/>
    <property type="molecule type" value="Genomic_DNA"/>
</dbReference>
<sequence length="269" mass="29933">MNQNDMVSILGSGWLGLPLASSLQAAGKTVRLSTRTASKAKQLTGLNFKSYVVDIESSLYNLDDLDNLNNVQDFLQANTLIINITSKSSPAFQKLVAEIETSPIEHVLFISSTSVYGNNQGICKESDLLETETNLRKIEKLFTDNAHFDCSVIRFAGLIGRKRHPGRFFAGGKSIKDGYAKVNLIHQFDCIKLIETILQQQAWGEVFNGCADNHPTKKSYYTKMALSLGYPEPECFIAEPSASKIVCNEKIKTQLGYQFIYPDIFNIIC</sequence>
<dbReference type="InterPro" id="IPR036291">
    <property type="entry name" value="NAD(P)-bd_dom_sf"/>
</dbReference>
<reference evidence="1 2" key="1">
    <citation type="submission" date="2024-02" db="EMBL/GenBank/DDBJ databases">
        <title>Bacteria isolated from the canopy kelp, Nereocystis luetkeana.</title>
        <authorList>
            <person name="Pfister C.A."/>
            <person name="Younker I.T."/>
            <person name="Light S.H."/>
        </authorList>
    </citation>
    <scope>NUCLEOTIDE SEQUENCE [LARGE SCALE GENOMIC DNA]</scope>
    <source>
        <strain evidence="1 2">TI.2.07</strain>
    </source>
</reference>
<name>A0ABU9HBB4_9GAMM</name>
<dbReference type="PANTHER" id="PTHR48079:SF6">
    <property type="entry name" value="NAD(P)-BINDING DOMAIN-CONTAINING PROTEIN-RELATED"/>
    <property type="match status" value="1"/>
</dbReference>
<dbReference type="SUPFAM" id="SSF51735">
    <property type="entry name" value="NAD(P)-binding Rossmann-fold domains"/>
    <property type="match status" value="1"/>
</dbReference>
<gene>
    <name evidence="1" type="ORF">V6255_07285</name>
</gene>
<accession>A0ABU9HBB4</accession>
<evidence type="ECO:0000313" key="2">
    <source>
        <dbReference type="Proteomes" id="UP001366060"/>
    </source>
</evidence>
<dbReference type="RefSeq" id="WP_341627550.1">
    <property type="nucleotide sequence ID" value="NZ_JBAKBA010000013.1"/>
</dbReference>
<comment type="caution">
    <text evidence="1">The sequence shown here is derived from an EMBL/GenBank/DDBJ whole genome shotgun (WGS) entry which is preliminary data.</text>
</comment>